<protein>
    <submittedName>
        <fullName evidence="1">Uncharacterized protein</fullName>
    </submittedName>
</protein>
<comment type="caution">
    <text evidence="1">The sequence shown here is derived from an EMBL/GenBank/DDBJ whole genome shotgun (WGS) entry which is preliminary data.</text>
</comment>
<dbReference type="AlphaFoldDB" id="A0AAV5AIP5"/>
<evidence type="ECO:0000313" key="1">
    <source>
        <dbReference type="EMBL" id="GJJ14220.1"/>
    </source>
</evidence>
<evidence type="ECO:0000313" key="2">
    <source>
        <dbReference type="Proteomes" id="UP001050691"/>
    </source>
</evidence>
<reference evidence="1" key="1">
    <citation type="submission" date="2021-10" db="EMBL/GenBank/DDBJ databases">
        <title>De novo Genome Assembly of Clathrus columnatus (Basidiomycota, Fungi) Using Illumina and Nanopore Sequence Data.</title>
        <authorList>
            <person name="Ogiso-Tanaka E."/>
            <person name="Itagaki H."/>
            <person name="Hosoya T."/>
            <person name="Hosaka K."/>
        </authorList>
    </citation>
    <scope>NUCLEOTIDE SEQUENCE</scope>
    <source>
        <strain evidence="1">MO-923</strain>
    </source>
</reference>
<keyword evidence="2" id="KW-1185">Reference proteome</keyword>
<proteinExistence type="predicted"/>
<accession>A0AAV5AIP5</accession>
<dbReference type="EMBL" id="BPWL01000009">
    <property type="protein sequence ID" value="GJJ14220.1"/>
    <property type="molecule type" value="Genomic_DNA"/>
</dbReference>
<sequence>MATSSRWTFLDIDFCHFGQTSTNSCDVTAKTDQYLPALGENRTSQKGISVIAWTTAVRKEGTGEYSRFVRSGQDIGRSPAQINSDPPPCEALGCSGGDELAQGLAAPLICQTTSVPAPHDDRSVVSEVISRQMKNDGIIHAVYLEMCCLVTLQVLRNLQLLSTGRDQVPPQIATRLALA</sequence>
<gene>
    <name evidence="1" type="ORF">Clacol_008482</name>
</gene>
<name>A0AAV5AIP5_9AGAM</name>
<dbReference type="Proteomes" id="UP001050691">
    <property type="component" value="Unassembled WGS sequence"/>
</dbReference>
<organism evidence="1 2">
    <name type="scientific">Clathrus columnatus</name>
    <dbReference type="NCBI Taxonomy" id="1419009"/>
    <lineage>
        <taxon>Eukaryota</taxon>
        <taxon>Fungi</taxon>
        <taxon>Dikarya</taxon>
        <taxon>Basidiomycota</taxon>
        <taxon>Agaricomycotina</taxon>
        <taxon>Agaricomycetes</taxon>
        <taxon>Phallomycetidae</taxon>
        <taxon>Phallales</taxon>
        <taxon>Clathraceae</taxon>
        <taxon>Clathrus</taxon>
    </lineage>
</organism>